<dbReference type="AlphaFoldDB" id="A0AA35T3K5"/>
<evidence type="ECO:0000313" key="3">
    <source>
        <dbReference type="Proteomes" id="UP001174909"/>
    </source>
</evidence>
<proteinExistence type="predicted"/>
<feature type="region of interest" description="Disordered" evidence="1">
    <location>
        <begin position="29"/>
        <end position="66"/>
    </location>
</feature>
<keyword evidence="3" id="KW-1185">Reference proteome</keyword>
<gene>
    <name evidence="2" type="ORF">GBAR_LOCUS22864</name>
</gene>
<name>A0AA35T3K5_GEOBA</name>
<protein>
    <submittedName>
        <fullName evidence="2">Uncharacterized protein</fullName>
    </submittedName>
</protein>
<evidence type="ECO:0000313" key="2">
    <source>
        <dbReference type="EMBL" id="CAI8041135.1"/>
    </source>
</evidence>
<comment type="caution">
    <text evidence="2">The sequence shown here is derived from an EMBL/GenBank/DDBJ whole genome shotgun (WGS) entry which is preliminary data.</text>
</comment>
<dbReference type="EMBL" id="CASHTH010003164">
    <property type="protein sequence ID" value="CAI8041135.1"/>
    <property type="molecule type" value="Genomic_DNA"/>
</dbReference>
<sequence>MRPSMGGYIRSTCQLGAPDTILEGQCLPQEPPHPVRPGRLSTATDTGERAYTLPLSSYGPHGHSVL</sequence>
<dbReference type="Proteomes" id="UP001174909">
    <property type="component" value="Unassembled WGS sequence"/>
</dbReference>
<accession>A0AA35T3K5</accession>
<organism evidence="2 3">
    <name type="scientific">Geodia barretti</name>
    <name type="common">Barrett's horny sponge</name>
    <dbReference type="NCBI Taxonomy" id="519541"/>
    <lineage>
        <taxon>Eukaryota</taxon>
        <taxon>Metazoa</taxon>
        <taxon>Porifera</taxon>
        <taxon>Demospongiae</taxon>
        <taxon>Heteroscleromorpha</taxon>
        <taxon>Tetractinellida</taxon>
        <taxon>Astrophorina</taxon>
        <taxon>Geodiidae</taxon>
        <taxon>Geodia</taxon>
    </lineage>
</organism>
<reference evidence="2" key="1">
    <citation type="submission" date="2023-03" db="EMBL/GenBank/DDBJ databases">
        <authorList>
            <person name="Steffen K."/>
            <person name="Cardenas P."/>
        </authorList>
    </citation>
    <scope>NUCLEOTIDE SEQUENCE</scope>
</reference>
<evidence type="ECO:0000256" key="1">
    <source>
        <dbReference type="SAM" id="MobiDB-lite"/>
    </source>
</evidence>